<evidence type="ECO:0000313" key="2">
    <source>
        <dbReference type="Proteomes" id="UP000283650"/>
    </source>
</evidence>
<organism evidence="1 2">
    <name type="scientific">Pseudomonas fluorescens</name>
    <dbReference type="NCBI Taxonomy" id="294"/>
    <lineage>
        <taxon>Bacteria</taxon>
        <taxon>Pseudomonadati</taxon>
        <taxon>Pseudomonadota</taxon>
        <taxon>Gammaproteobacteria</taxon>
        <taxon>Pseudomonadales</taxon>
        <taxon>Pseudomonadaceae</taxon>
        <taxon>Pseudomonas</taxon>
    </lineage>
</organism>
<sequence length="329" mass="37008">MPNEALSAAQLKELVKRVVVAQGNTFIKDLLRSTESRIGSTKQEFAQNLDDAIDEGRLTQTGLETWLAEVEGWGDQYVYVLSAPAIEVEELTRGVAGSRVAHLQDAAASAEFPDDLQLKQIAVNENGLSMVWHQGKEGWNRWPRKDFEEEEGVERYRYEAKRQRLDRSVVRFEWQFGNEYCLALIHRNPDIEHNEVFEAIGEMLAHFGCGGLPLQLVPLTQAIRTSAQRVNGVQSTRFELDSGYVELASTLPGMGIEGVGPVRMVLQAVNTDQFERAQGILNFVAHEHGTSRDISIEVFGSEAKLRIWAQCKRDDVLIILHQIWGYNAS</sequence>
<name>A0A423NA00_PSEFL</name>
<evidence type="ECO:0000313" key="1">
    <source>
        <dbReference type="EMBL" id="RON95215.1"/>
    </source>
</evidence>
<accession>A0A423NA00</accession>
<gene>
    <name evidence="1" type="ORF">BK672_13350</name>
</gene>
<reference evidence="1 2" key="1">
    <citation type="submission" date="2016-10" db="EMBL/GenBank/DDBJ databases">
        <title>Comparative genome analysis of multiple Pseudomonas spp. focuses on biocontrol and plant growth promoting traits.</title>
        <authorList>
            <person name="Tao X.-Y."/>
            <person name="Taylor C.G."/>
        </authorList>
    </citation>
    <scope>NUCLEOTIDE SEQUENCE [LARGE SCALE GENOMIC DNA]</scope>
    <source>
        <strain evidence="1 2">2F9</strain>
    </source>
</reference>
<dbReference type="EMBL" id="MOBY01000006">
    <property type="protein sequence ID" value="RON95215.1"/>
    <property type="molecule type" value="Genomic_DNA"/>
</dbReference>
<comment type="caution">
    <text evidence="1">The sequence shown here is derived from an EMBL/GenBank/DDBJ whole genome shotgun (WGS) entry which is preliminary data.</text>
</comment>
<dbReference type="AlphaFoldDB" id="A0A423NA00"/>
<dbReference type="Proteomes" id="UP000283650">
    <property type="component" value="Unassembled WGS sequence"/>
</dbReference>
<proteinExistence type="predicted"/>
<protein>
    <submittedName>
        <fullName evidence="1">Uncharacterized protein</fullName>
    </submittedName>
</protein>
<dbReference type="RefSeq" id="WP_123375793.1">
    <property type="nucleotide sequence ID" value="NZ_MOBY01000006.1"/>
</dbReference>